<dbReference type="GO" id="GO:0016301">
    <property type="term" value="F:kinase activity"/>
    <property type="evidence" value="ECO:0007669"/>
    <property type="project" value="UniProtKB-KW"/>
</dbReference>
<dbReference type="Pfam" id="PF02518">
    <property type="entry name" value="HATPase_c"/>
    <property type="match status" value="1"/>
</dbReference>
<dbReference type="PROSITE" id="PS50109">
    <property type="entry name" value="HIS_KIN"/>
    <property type="match status" value="1"/>
</dbReference>
<dbReference type="Proteomes" id="UP001519273">
    <property type="component" value="Unassembled WGS sequence"/>
</dbReference>
<dbReference type="Pfam" id="PF00672">
    <property type="entry name" value="HAMP"/>
    <property type="match status" value="1"/>
</dbReference>
<dbReference type="SUPFAM" id="SSF55874">
    <property type="entry name" value="ATPase domain of HSP90 chaperone/DNA topoisomerase II/histidine kinase"/>
    <property type="match status" value="1"/>
</dbReference>
<dbReference type="PANTHER" id="PTHR45528:SF1">
    <property type="entry name" value="SENSOR HISTIDINE KINASE CPXA"/>
    <property type="match status" value="1"/>
</dbReference>
<keyword evidence="10" id="KW-0067">ATP-binding</keyword>
<dbReference type="Gene3D" id="3.30.565.10">
    <property type="entry name" value="Histidine kinase-like ATPase, C-terminal domain"/>
    <property type="match status" value="1"/>
</dbReference>
<evidence type="ECO:0000256" key="9">
    <source>
        <dbReference type="ARBA" id="ARBA00022777"/>
    </source>
</evidence>
<comment type="caution">
    <text evidence="18">The sequence shown here is derived from an EMBL/GenBank/DDBJ whole genome shotgun (WGS) entry which is preliminary data.</text>
</comment>
<name>A0ABS4H339_9BACL</name>
<keyword evidence="13 15" id="KW-0472">Membrane</keyword>
<dbReference type="Pfam" id="PF00512">
    <property type="entry name" value="HisKA"/>
    <property type="match status" value="1"/>
</dbReference>
<comment type="catalytic activity">
    <reaction evidence="1">
        <text>ATP + protein L-histidine = ADP + protein N-phospho-L-histidine.</text>
        <dbReference type="EC" id="2.7.13.3"/>
    </reaction>
</comment>
<keyword evidence="9 18" id="KW-0418">Kinase</keyword>
<dbReference type="InterPro" id="IPR036890">
    <property type="entry name" value="HATPase_C_sf"/>
</dbReference>
<dbReference type="InterPro" id="IPR003661">
    <property type="entry name" value="HisK_dim/P_dom"/>
</dbReference>
<evidence type="ECO:0000256" key="2">
    <source>
        <dbReference type="ARBA" id="ARBA00004651"/>
    </source>
</evidence>
<evidence type="ECO:0000259" key="16">
    <source>
        <dbReference type="PROSITE" id="PS50109"/>
    </source>
</evidence>
<dbReference type="SMART" id="SM00387">
    <property type="entry name" value="HATPase_c"/>
    <property type="match status" value="1"/>
</dbReference>
<feature type="coiled-coil region" evidence="14">
    <location>
        <begin position="237"/>
        <end position="271"/>
    </location>
</feature>
<evidence type="ECO:0000256" key="10">
    <source>
        <dbReference type="ARBA" id="ARBA00022840"/>
    </source>
</evidence>
<evidence type="ECO:0000256" key="7">
    <source>
        <dbReference type="ARBA" id="ARBA00022692"/>
    </source>
</evidence>
<evidence type="ECO:0000256" key="6">
    <source>
        <dbReference type="ARBA" id="ARBA00022679"/>
    </source>
</evidence>
<keyword evidence="14" id="KW-0175">Coiled coil</keyword>
<dbReference type="SMART" id="SM00304">
    <property type="entry name" value="HAMP"/>
    <property type="match status" value="1"/>
</dbReference>
<keyword evidence="6" id="KW-0808">Transferase</keyword>
<evidence type="ECO:0000256" key="12">
    <source>
        <dbReference type="ARBA" id="ARBA00023012"/>
    </source>
</evidence>
<evidence type="ECO:0000256" key="5">
    <source>
        <dbReference type="ARBA" id="ARBA00022553"/>
    </source>
</evidence>
<feature type="transmembrane region" description="Helical" evidence="15">
    <location>
        <begin position="21"/>
        <end position="48"/>
    </location>
</feature>
<evidence type="ECO:0000256" key="13">
    <source>
        <dbReference type="ARBA" id="ARBA00023136"/>
    </source>
</evidence>
<dbReference type="InterPro" id="IPR003660">
    <property type="entry name" value="HAMP_dom"/>
</dbReference>
<dbReference type="EC" id="2.7.13.3" evidence="3"/>
<dbReference type="SUPFAM" id="SSF47384">
    <property type="entry name" value="Homodimeric domain of signal transducing histidine kinase"/>
    <property type="match status" value="1"/>
</dbReference>
<keyword evidence="8" id="KW-0547">Nucleotide-binding</keyword>
<protein>
    <recommendedName>
        <fullName evidence="3">histidine kinase</fullName>
        <ecNumber evidence="3">2.7.13.3</ecNumber>
    </recommendedName>
</protein>
<dbReference type="Gene3D" id="6.10.340.10">
    <property type="match status" value="1"/>
</dbReference>
<comment type="subcellular location">
    <subcellularLocation>
        <location evidence="2">Cell membrane</location>
        <topology evidence="2">Multi-pass membrane protein</topology>
    </subcellularLocation>
</comment>
<dbReference type="RefSeq" id="WP_209848421.1">
    <property type="nucleotide sequence ID" value="NZ_CBCRVE010000006.1"/>
</dbReference>
<dbReference type="PROSITE" id="PS50885">
    <property type="entry name" value="HAMP"/>
    <property type="match status" value="1"/>
</dbReference>
<feature type="domain" description="Histidine kinase" evidence="16">
    <location>
        <begin position="271"/>
        <end position="469"/>
    </location>
</feature>
<dbReference type="CDD" id="cd00082">
    <property type="entry name" value="HisKA"/>
    <property type="match status" value="1"/>
</dbReference>
<accession>A0ABS4H339</accession>
<evidence type="ECO:0000256" key="3">
    <source>
        <dbReference type="ARBA" id="ARBA00012438"/>
    </source>
</evidence>
<dbReference type="InterPro" id="IPR036097">
    <property type="entry name" value="HisK_dim/P_sf"/>
</dbReference>
<feature type="transmembrane region" description="Helical" evidence="15">
    <location>
        <begin position="182"/>
        <end position="203"/>
    </location>
</feature>
<keyword evidence="5" id="KW-0597">Phosphoprotein</keyword>
<dbReference type="PANTHER" id="PTHR45528">
    <property type="entry name" value="SENSOR HISTIDINE KINASE CPXA"/>
    <property type="match status" value="1"/>
</dbReference>
<dbReference type="SMART" id="SM00388">
    <property type="entry name" value="HisKA"/>
    <property type="match status" value="1"/>
</dbReference>
<proteinExistence type="predicted"/>
<evidence type="ECO:0000256" key="4">
    <source>
        <dbReference type="ARBA" id="ARBA00022475"/>
    </source>
</evidence>
<keyword evidence="19" id="KW-1185">Reference proteome</keyword>
<reference evidence="18 19" key="1">
    <citation type="submission" date="2021-03" db="EMBL/GenBank/DDBJ databases">
        <title>Genomic Encyclopedia of Type Strains, Phase IV (KMG-IV): sequencing the most valuable type-strain genomes for metagenomic binning, comparative biology and taxonomic classification.</title>
        <authorList>
            <person name="Goeker M."/>
        </authorList>
    </citation>
    <scope>NUCLEOTIDE SEQUENCE [LARGE SCALE GENOMIC DNA]</scope>
    <source>
        <strain evidence="18 19">DSM 23491</strain>
    </source>
</reference>
<evidence type="ECO:0000313" key="19">
    <source>
        <dbReference type="Proteomes" id="UP001519273"/>
    </source>
</evidence>
<keyword evidence="12" id="KW-0902">Two-component regulatory system</keyword>
<evidence type="ECO:0000259" key="17">
    <source>
        <dbReference type="PROSITE" id="PS50885"/>
    </source>
</evidence>
<dbReference type="SUPFAM" id="SSF158472">
    <property type="entry name" value="HAMP domain-like"/>
    <property type="match status" value="1"/>
</dbReference>
<dbReference type="CDD" id="cd06225">
    <property type="entry name" value="HAMP"/>
    <property type="match status" value="1"/>
</dbReference>
<dbReference type="InterPro" id="IPR005467">
    <property type="entry name" value="His_kinase_dom"/>
</dbReference>
<evidence type="ECO:0000256" key="15">
    <source>
        <dbReference type="SAM" id="Phobius"/>
    </source>
</evidence>
<organism evidence="18 19">
    <name type="scientific">Paenibacillus sediminis</name>
    <dbReference type="NCBI Taxonomy" id="664909"/>
    <lineage>
        <taxon>Bacteria</taxon>
        <taxon>Bacillati</taxon>
        <taxon>Bacillota</taxon>
        <taxon>Bacilli</taxon>
        <taxon>Bacillales</taxon>
        <taxon>Paenibacillaceae</taxon>
        <taxon>Paenibacillus</taxon>
    </lineage>
</organism>
<evidence type="ECO:0000256" key="1">
    <source>
        <dbReference type="ARBA" id="ARBA00000085"/>
    </source>
</evidence>
<evidence type="ECO:0000256" key="11">
    <source>
        <dbReference type="ARBA" id="ARBA00022989"/>
    </source>
</evidence>
<evidence type="ECO:0000256" key="14">
    <source>
        <dbReference type="SAM" id="Coils"/>
    </source>
</evidence>
<sequence length="471" mass="54415">MKINELVKFRKSRKFRNSLTSRYLMIIMIALLFLQISLPFTALIYFFYENLTKSSESVQGKPYPDALALEKMWHQEAKNLDGRLGEQINESLLRLWQTYPHSKVFWVDRNNKTQLRMPDQGDIPEVWNTADIISFMKKYTDADPFTVVAFIGDQENKGQGFMVFQLPRELMKGSSVAGNNTAFYGIAMSVMFVLFIAISWLFFSRIRRRLLRLESAMTAPRDNGIPAPIELKKRDEIGQLEAAFNHMIEQLEESRQREQEEEQLRKQLIASLSHDLRTPLTVIRSHLYSLQKEQLTEQGTSSLALMEMKISDLATLIDNLLSYNLLTSGRYTLSLETRDVLRIVREGAAAWYPVWEKEHFEVDINLEDDPLMWSVDEQWFRRILDNLFQNIVRHAKTGRYIGIWTEKREGGAAILIADHGQGMDAASQSKGAGIGLAIVDFLVKEMRLCWEVDSSEKGTTVILYHENLNKI</sequence>
<keyword evidence="4" id="KW-1003">Cell membrane</keyword>
<keyword evidence="11 15" id="KW-1133">Transmembrane helix</keyword>
<dbReference type="Gene3D" id="1.10.287.130">
    <property type="match status" value="1"/>
</dbReference>
<evidence type="ECO:0000313" key="18">
    <source>
        <dbReference type="EMBL" id="MBP1936933.1"/>
    </source>
</evidence>
<feature type="domain" description="HAMP" evidence="17">
    <location>
        <begin position="204"/>
        <end position="256"/>
    </location>
</feature>
<evidence type="ECO:0000256" key="8">
    <source>
        <dbReference type="ARBA" id="ARBA00022741"/>
    </source>
</evidence>
<dbReference type="InterPro" id="IPR003594">
    <property type="entry name" value="HATPase_dom"/>
</dbReference>
<dbReference type="EMBL" id="JAGGKP010000003">
    <property type="protein sequence ID" value="MBP1936933.1"/>
    <property type="molecule type" value="Genomic_DNA"/>
</dbReference>
<keyword evidence="7 15" id="KW-0812">Transmembrane</keyword>
<gene>
    <name evidence="18" type="ORF">J2Z20_001815</name>
</gene>
<dbReference type="InterPro" id="IPR050398">
    <property type="entry name" value="HssS/ArlS-like"/>
</dbReference>